<accession>A0A9J6DVM2</accession>
<sequence length="449" mass="49035">MVTRVNQYSNGTSSRTSGRLFRGSKQDEDERDSERPWHQNRPKTTARSPVRPVSPAKEGQQPVSRSGERNRRVTPPLPRIIRMPPNRWQETSAVPHKADPRRPSSSTNVSEVTREFGICKPPPVTALQKSFPLKRSPLHEPPSLSAAWLAQRLLTLNLENMPDDDDDDDGIIIRVQREYKNVSPTAALQSKPPQRRHDRPLLLASSSSSKTRETRRENEGSENSNDGGRTFSSPIEWDTQSDSRCGSLHEGNVSLALASDQRTGDHDEPGNEVTSSIIPPSLPVYSPGDVKKASSLGLLSGEVLDTLPPPLSPVASQDTDAASYLTQRNCIRLGSLRTETRWLSQSVAPTLSLACLGLTQLDQREKLALPISSSSSYPVASGIHNSTGQRRETQGQSRPTIGVNNVLGLSSPFMDADEDLLSDTASIALSFLSPESSSSSPGRIFTVPC</sequence>
<evidence type="ECO:0000313" key="2">
    <source>
        <dbReference type="EMBL" id="KAH8026108.1"/>
    </source>
</evidence>
<feature type="compositionally biased region" description="Basic and acidic residues" evidence="1">
    <location>
        <begin position="24"/>
        <end position="37"/>
    </location>
</feature>
<feature type="compositionally biased region" description="Polar residues" evidence="1">
    <location>
        <begin position="182"/>
        <end position="192"/>
    </location>
</feature>
<feature type="compositionally biased region" description="Polar residues" evidence="1">
    <location>
        <begin position="221"/>
        <end position="244"/>
    </location>
</feature>
<evidence type="ECO:0000313" key="3">
    <source>
        <dbReference type="Proteomes" id="UP000821866"/>
    </source>
</evidence>
<feature type="region of interest" description="Disordered" evidence="1">
    <location>
        <begin position="379"/>
        <end position="402"/>
    </location>
</feature>
<proteinExistence type="predicted"/>
<feature type="compositionally biased region" description="Polar residues" evidence="1">
    <location>
        <begin position="383"/>
        <end position="402"/>
    </location>
</feature>
<feature type="compositionally biased region" description="Basic and acidic residues" evidence="1">
    <location>
        <begin position="210"/>
        <end position="219"/>
    </location>
</feature>
<gene>
    <name evidence="2" type="ORF">HPB51_016118</name>
</gene>
<reference evidence="2" key="1">
    <citation type="journal article" date="2020" name="Cell">
        <title>Large-Scale Comparative Analyses of Tick Genomes Elucidate Their Genetic Diversity and Vector Capacities.</title>
        <authorList>
            <consortium name="Tick Genome and Microbiome Consortium (TIGMIC)"/>
            <person name="Jia N."/>
            <person name="Wang J."/>
            <person name="Shi W."/>
            <person name="Du L."/>
            <person name="Sun Y."/>
            <person name="Zhan W."/>
            <person name="Jiang J.F."/>
            <person name="Wang Q."/>
            <person name="Zhang B."/>
            <person name="Ji P."/>
            <person name="Bell-Sakyi L."/>
            <person name="Cui X.M."/>
            <person name="Yuan T.T."/>
            <person name="Jiang B.G."/>
            <person name="Yang W.F."/>
            <person name="Lam T.T."/>
            <person name="Chang Q.C."/>
            <person name="Ding S.J."/>
            <person name="Wang X.J."/>
            <person name="Zhu J.G."/>
            <person name="Ruan X.D."/>
            <person name="Zhao L."/>
            <person name="Wei J.T."/>
            <person name="Ye R.Z."/>
            <person name="Que T.C."/>
            <person name="Du C.H."/>
            <person name="Zhou Y.H."/>
            <person name="Cheng J.X."/>
            <person name="Dai P.F."/>
            <person name="Guo W.B."/>
            <person name="Han X.H."/>
            <person name="Huang E.J."/>
            <person name="Li L.F."/>
            <person name="Wei W."/>
            <person name="Gao Y.C."/>
            <person name="Liu J.Z."/>
            <person name="Shao H.Z."/>
            <person name="Wang X."/>
            <person name="Wang C.C."/>
            <person name="Yang T.C."/>
            <person name="Huo Q.B."/>
            <person name="Li W."/>
            <person name="Chen H.Y."/>
            <person name="Chen S.E."/>
            <person name="Zhou L.G."/>
            <person name="Ni X.B."/>
            <person name="Tian J.H."/>
            <person name="Sheng Y."/>
            <person name="Liu T."/>
            <person name="Pan Y.S."/>
            <person name="Xia L.Y."/>
            <person name="Li J."/>
            <person name="Zhao F."/>
            <person name="Cao W.C."/>
        </authorList>
    </citation>
    <scope>NUCLEOTIDE SEQUENCE</scope>
    <source>
        <strain evidence="2">Rmic-2018</strain>
    </source>
</reference>
<name>A0A9J6DVM2_RHIMP</name>
<dbReference type="Proteomes" id="UP000821866">
    <property type="component" value="Unassembled WGS sequence"/>
</dbReference>
<feature type="compositionally biased region" description="Polar residues" evidence="1">
    <location>
        <begin position="1"/>
        <end position="17"/>
    </location>
</feature>
<reference evidence="2" key="2">
    <citation type="submission" date="2021-09" db="EMBL/GenBank/DDBJ databases">
        <authorList>
            <person name="Jia N."/>
            <person name="Wang J."/>
            <person name="Shi W."/>
            <person name="Du L."/>
            <person name="Sun Y."/>
            <person name="Zhan W."/>
            <person name="Jiang J."/>
            <person name="Wang Q."/>
            <person name="Zhang B."/>
            <person name="Ji P."/>
            <person name="Sakyi L.B."/>
            <person name="Cui X."/>
            <person name="Yuan T."/>
            <person name="Jiang B."/>
            <person name="Yang W."/>
            <person name="Lam T.T.-Y."/>
            <person name="Chang Q."/>
            <person name="Ding S."/>
            <person name="Wang X."/>
            <person name="Zhu J."/>
            <person name="Ruan X."/>
            <person name="Zhao L."/>
            <person name="Wei J."/>
            <person name="Que T."/>
            <person name="Du C."/>
            <person name="Cheng J."/>
            <person name="Dai P."/>
            <person name="Han X."/>
            <person name="Huang E."/>
            <person name="Gao Y."/>
            <person name="Liu J."/>
            <person name="Shao H."/>
            <person name="Ye R."/>
            <person name="Li L."/>
            <person name="Wei W."/>
            <person name="Wang X."/>
            <person name="Wang C."/>
            <person name="Huo Q."/>
            <person name="Li W."/>
            <person name="Guo W."/>
            <person name="Chen H."/>
            <person name="Chen S."/>
            <person name="Zhou L."/>
            <person name="Zhou L."/>
            <person name="Ni X."/>
            <person name="Tian J."/>
            <person name="Zhou Y."/>
            <person name="Sheng Y."/>
            <person name="Liu T."/>
            <person name="Pan Y."/>
            <person name="Xia L."/>
            <person name="Li J."/>
            <person name="Zhao F."/>
            <person name="Cao W."/>
        </authorList>
    </citation>
    <scope>NUCLEOTIDE SEQUENCE</scope>
    <source>
        <strain evidence="2">Rmic-2018</strain>
        <tissue evidence="2">Larvae</tissue>
    </source>
</reference>
<evidence type="ECO:0000256" key="1">
    <source>
        <dbReference type="SAM" id="MobiDB-lite"/>
    </source>
</evidence>
<feature type="region of interest" description="Disordered" evidence="1">
    <location>
        <begin position="1"/>
        <end position="114"/>
    </location>
</feature>
<protein>
    <submittedName>
        <fullName evidence="2">Uncharacterized protein</fullName>
    </submittedName>
</protein>
<feature type="region of interest" description="Disordered" evidence="1">
    <location>
        <begin position="182"/>
        <end position="281"/>
    </location>
</feature>
<comment type="caution">
    <text evidence="2">The sequence shown here is derived from an EMBL/GenBank/DDBJ whole genome shotgun (WGS) entry which is preliminary data.</text>
</comment>
<dbReference type="EMBL" id="JABSTU010000007">
    <property type="protein sequence ID" value="KAH8026108.1"/>
    <property type="molecule type" value="Genomic_DNA"/>
</dbReference>
<dbReference type="AlphaFoldDB" id="A0A9J6DVM2"/>
<organism evidence="2 3">
    <name type="scientific">Rhipicephalus microplus</name>
    <name type="common">Cattle tick</name>
    <name type="synonym">Boophilus microplus</name>
    <dbReference type="NCBI Taxonomy" id="6941"/>
    <lineage>
        <taxon>Eukaryota</taxon>
        <taxon>Metazoa</taxon>
        <taxon>Ecdysozoa</taxon>
        <taxon>Arthropoda</taxon>
        <taxon>Chelicerata</taxon>
        <taxon>Arachnida</taxon>
        <taxon>Acari</taxon>
        <taxon>Parasitiformes</taxon>
        <taxon>Ixodida</taxon>
        <taxon>Ixodoidea</taxon>
        <taxon>Ixodidae</taxon>
        <taxon>Rhipicephalinae</taxon>
        <taxon>Rhipicephalus</taxon>
        <taxon>Boophilus</taxon>
    </lineage>
</organism>
<keyword evidence="3" id="KW-1185">Reference proteome</keyword>